<name>A0A4C1VCT9_EUMVA</name>
<dbReference type="Proteomes" id="UP000299102">
    <property type="component" value="Unassembled WGS sequence"/>
</dbReference>
<dbReference type="AlphaFoldDB" id="A0A4C1VCT9"/>
<comment type="caution">
    <text evidence="1">The sequence shown here is derived from an EMBL/GenBank/DDBJ whole genome shotgun (WGS) entry which is preliminary data.</text>
</comment>
<sequence>MFHPDVKSSQCERICRGRPQHVQLDVKSSRYKRICRERPQHDVQLDVKSSRYKRMCRGRPRHNVTSDGNFKESSYTFIYLSSLCRLCAVDIHGNIVTVKIIKAPNGR</sequence>
<proteinExistence type="predicted"/>
<gene>
    <name evidence="1" type="ORF">EVAR_93779_1</name>
</gene>
<reference evidence="1 2" key="1">
    <citation type="journal article" date="2019" name="Commun. Biol.">
        <title>The bagworm genome reveals a unique fibroin gene that provides high tensile strength.</title>
        <authorList>
            <person name="Kono N."/>
            <person name="Nakamura H."/>
            <person name="Ohtoshi R."/>
            <person name="Tomita M."/>
            <person name="Numata K."/>
            <person name="Arakawa K."/>
        </authorList>
    </citation>
    <scope>NUCLEOTIDE SEQUENCE [LARGE SCALE GENOMIC DNA]</scope>
</reference>
<organism evidence="1 2">
    <name type="scientific">Eumeta variegata</name>
    <name type="common">Bagworm moth</name>
    <name type="synonym">Eumeta japonica</name>
    <dbReference type="NCBI Taxonomy" id="151549"/>
    <lineage>
        <taxon>Eukaryota</taxon>
        <taxon>Metazoa</taxon>
        <taxon>Ecdysozoa</taxon>
        <taxon>Arthropoda</taxon>
        <taxon>Hexapoda</taxon>
        <taxon>Insecta</taxon>
        <taxon>Pterygota</taxon>
        <taxon>Neoptera</taxon>
        <taxon>Endopterygota</taxon>
        <taxon>Lepidoptera</taxon>
        <taxon>Glossata</taxon>
        <taxon>Ditrysia</taxon>
        <taxon>Tineoidea</taxon>
        <taxon>Psychidae</taxon>
        <taxon>Oiketicinae</taxon>
        <taxon>Eumeta</taxon>
    </lineage>
</organism>
<protein>
    <submittedName>
        <fullName evidence="1">Uncharacterized protein</fullName>
    </submittedName>
</protein>
<keyword evidence="2" id="KW-1185">Reference proteome</keyword>
<dbReference type="EMBL" id="BGZK01000314">
    <property type="protein sequence ID" value="GBP36087.1"/>
    <property type="molecule type" value="Genomic_DNA"/>
</dbReference>
<evidence type="ECO:0000313" key="2">
    <source>
        <dbReference type="Proteomes" id="UP000299102"/>
    </source>
</evidence>
<accession>A0A4C1VCT9</accession>
<evidence type="ECO:0000313" key="1">
    <source>
        <dbReference type="EMBL" id="GBP36087.1"/>
    </source>
</evidence>